<sequence>MDGGDSTDGSQRTVSRRRFVEAAGATGVTAGLAGCTSVHPLALTEDETSKRTIRWAADSRAADNADAIRQALWDAGLSQDIFVEIVAGATQTGARQSQYQRWLSADLDEPDMLLMDSGWALTFIQRDQLLNLDDNLPSSLTSRIKNEYFEASVNTATGEDGSLYAMPLFPDFPTIQYRKDLVQEAGFDPDGENWATETMDWQRFAEVTQQTVEQTDVDSGFTFQADNYEGLSCCDFNEFMTSFGGAYFGNPEEYLFGPIGDRPVTVDEEPVIRAAQLMRTFIHGPDAPDTLDGYAGPISPQGVLGWAEEPSRRPFTSGNVVMHRNWPYSIVTNGAEDVFGEDLGVMPIPYGVTAEEAEYPMTGGPVAALGGWHMTINPNSQKIDMAIEVFEAMAEVSFKLSLFETIGWIPPEPSLLDTQEARDVPIIGRYIDALRVAGQNAIPRPATAVWPLESTKIAQRVHAALTGQESSQEALGTLKSELEAVEQFNAT</sequence>
<keyword evidence="3" id="KW-0732">Signal</keyword>
<name>A0ABD5RXC4_9EURY</name>
<evidence type="ECO:0000313" key="5">
    <source>
        <dbReference type="Proteomes" id="UP001596328"/>
    </source>
</evidence>
<dbReference type="InterPro" id="IPR006311">
    <property type="entry name" value="TAT_signal"/>
</dbReference>
<dbReference type="SUPFAM" id="SSF53850">
    <property type="entry name" value="Periplasmic binding protein-like II"/>
    <property type="match status" value="1"/>
</dbReference>
<evidence type="ECO:0000256" key="3">
    <source>
        <dbReference type="ARBA" id="ARBA00022729"/>
    </source>
</evidence>
<dbReference type="PROSITE" id="PS51318">
    <property type="entry name" value="TAT"/>
    <property type="match status" value="1"/>
</dbReference>
<dbReference type="EMBL" id="JBHSWU010000065">
    <property type="protein sequence ID" value="MFC6723902.1"/>
    <property type="molecule type" value="Genomic_DNA"/>
</dbReference>
<evidence type="ECO:0000256" key="1">
    <source>
        <dbReference type="ARBA" id="ARBA00008520"/>
    </source>
</evidence>
<dbReference type="Gene3D" id="3.40.190.10">
    <property type="entry name" value="Periplasmic binding protein-like II"/>
    <property type="match status" value="2"/>
</dbReference>
<reference evidence="4 5" key="1">
    <citation type="journal article" date="2019" name="Int. J. Syst. Evol. Microbiol.">
        <title>The Global Catalogue of Microorganisms (GCM) 10K type strain sequencing project: providing services to taxonomists for standard genome sequencing and annotation.</title>
        <authorList>
            <consortium name="The Broad Institute Genomics Platform"/>
            <consortium name="The Broad Institute Genome Sequencing Center for Infectious Disease"/>
            <person name="Wu L."/>
            <person name="Ma J."/>
        </authorList>
    </citation>
    <scope>NUCLEOTIDE SEQUENCE [LARGE SCALE GENOMIC DNA]</scope>
    <source>
        <strain evidence="4 5">NBRC 111368</strain>
    </source>
</reference>
<dbReference type="Pfam" id="PF01547">
    <property type="entry name" value="SBP_bac_1"/>
    <property type="match status" value="1"/>
</dbReference>
<evidence type="ECO:0000313" key="4">
    <source>
        <dbReference type="EMBL" id="MFC6723902.1"/>
    </source>
</evidence>
<dbReference type="Proteomes" id="UP001596328">
    <property type="component" value="Unassembled WGS sequence"/>
</dbReference>
<dbReference type="InterPro" id="IPR006059">
    <property type="entry name" value="SBP"/>
</dbReference>
<accession>A0ABD5RXC4</accession>
<dbReference type="InterPro" id="IPR050490">
    <property type="entry name" value="Bact_solute-bd_prot1"/>
</dbReference>
<dbReference type="PANTHER" id="PTHR43649:SF34">
    <property type="entry name" value="ABC TRANSPORTER PERIPLASMIC-BINDING PROTEIN YCJN-RELATED"/>
    <property type="match status" value="1"/>
</dbReference>
<proteinExistence type="inferred from homology"/>
<protein>
    <submittedName>
        <fullName evidence="4">Substrate-binding domain-containing protein</fullName>
    </submittedName>
</protein>
<keyword evidence="5" id="KW-1185">Reference proteome</keyword>
<keyword evidence="2" id="KW-0813">Transport</keyword>
<organism evidence="4 5">
    <name type="scientific">Halobium palmae</name>
    <dbReference type="NCBI Taxonomy" id="1776492"/>
    <lineage>
        <taxon>Archaea</taxon>
        <taxon>Methanobacteriati</taxon>
        <taxon>Methanobacteriota</taxon>
        <taxon>Stenosarchaea group</taxon>
        <taxon>Halobacteria</taxon>
        <taxon>Halobacteriales</taxon>
        <taxon>Haloferacaceae</taxon>
        <taxon>Halobium</taxon>
    </lineage>
</organism>
<dbReference type="PANTHER" id="PTHR43649">
    <property type="entry name" value="ARABINOSE-BINDING PROTEIN-RELATED"/>
    <property type="match status" value="1"/>
</dbReference>
<comment type="caution">
    <text evidence="4">The sequence shown here is derived from an EMBL/GenBank/DDBJ whole genome shotgun (WGS) entry which is preliminary data.</text>
</comment>
<comment type="similarity">
    <text evidence="1">Belongs to the bacterial solute-binding protein 1 family.</text>
</comment>
<dbReference type="AlphaFoldDB" id="A0ABD5RXC4"/>
<gene>
    <name evidence="4" type="ORF">ACFQE1_05845</name>
</gene>
<evidence type="ECO:0000256" key="2">
    <source>
        <dbReference type="ARBA" id="ARBA00022448"/>
    </source>
</evidence>